<gene>
    <name evidence="1" type="ORF">POVCU1_007930</name>
</gene>
<dbReference type="EMBL" id="FLQV01000139">
    <property type="protein sequence ID" value="SBS82550.1"/>
    <property type="molecule type" value="Genomic_DNA"/>
</dbReference>
<reference evidence="2" key="1">
    <citation type="submission" date="2016-05" db="EMBL/GenBank/DDBJ databases">
        <authorList>
            <person name="Naeem Raeece"/>
        </authorList>
    </citation>
    <scope>NUCLEOTIDE SEQUENCE [LARGE SCALE GENOMIC DNA]</scope>
</reference>
<feature type="non-terminal residue" evidence="1">
    <location>
        <position position="513"/>
    </location>
</feature>
<dbReference type="PANTHER" id="PTHR12083">
    <property type="entry name" value="BIFUNCTIONAL POLYNUCLEOTIDE PHOSPHATASE/KINASE"/>
    <property type="match status" value="1"/>
</dbReference>
<dbReference type="InterPro" id="IPR013954">
    <property type="entry name" value="PNK3P"/>
</dbReference>
<accession>A0A1A8VQ67</accession>
<dbReference type="SUPFAM" id="SSF56784">
    <property type="entry name" value="HAD-like"/>
    <property type="match status" value="1"/>
</dbReference>
<dbReference type="GO" id="GO:0003690">
    <property type="term" value="F:double-stranded DNA binding"/>
    <property type="evidence" value="ECO:0007669"/>
    <property type="project" value="TreeGrafter"/>
</dbReference>
<evidence type="ECO:0000313" key="2">
    <source>
        <dbReference type="Proteomes" id="UP000078546"/>
    </source>
</evidence>
<dbReference type="InterPro" id="IPR023214">
    <property type="entry name" value="HAD_sf"/>
</dbReference>
<sequence length="513" mass="60849">MVTQAAPVTATEGLLIFKDAIETFQSDLASLGCIRTEVRKDSSFVSNNSASFRFIPLRLREDKQTWQCPREEKGWNRHYCCLLKTTTEEKTTLKRLVRNILPCNVRKIKNKESRYNVYLSYLISKPIKIASFDFNDTLVNTTCSKHINNIILNINVLETLFHLRNKKKYSMVIFSNESNVSSGIYDHDHDHDHVKYNKLPNFFSKIESFKKSLFYFYTIFLSKEKKKNFSFFITSQLCSTYEQNRIWEYRHRLLLRKMKNIKLRNSSLFKSLNYVKKQKKNNFFSYFFSIGKGETSEIDMYRKPNEGLCSLYICLEAIKHLIILNFYFKSSHNLINTQMYNNIENEQLITFFRLSIEIFQSKEVLNIAKHINNGYLFDLNKMAIKILDTYINILVKKTKLYIFVKEKYPNFIALINFFLHDQEDFSFQIEWEKLLDFVNDDIFLKHVTACLVYKNRIIKKLSSIFSSVLFNCRDSFYVGNNAGRHFDRSDVDLQFSKNIGVSYYADTWLHGFH</sequence>
<name>A0A1A8VQ67_PLAOA</name>
<dbReference type="Pfam" id="PF08645">
    <property type="entry name" value="PNK3P"/>
    <property type="match status" value="1"/>
</dbReference>
<dbReference type="Proteomes" id="UP000078546">
    <property type="component" value="Unassembled WGS sequence"/>
</dbReference>
<dbReference type="AlphaFoldDB" id="A0A1A8VQ67"/>
<proteinExistence type="predicted"/>
<evidence type="ECO:0000313" key="1">
    <source>
        <dbReference type="EMBL" id="SBS82550.1"/>
    </source>
</evidence>
<dbReference type="InterPro" id="IPR036412">
    <property type="entry name" value="HAD-like_sf"/>
</dbReference>
<dbReference type="Gene3D" id="3.40.50.1000">
    <property type="entry name" value="HAD superfamily/HAD-like"/>
    <property type="match status" value="1"/>
</dbReference>
<dbReference type="PANTHER" id="PTHR12083:SF9">
    <property type="entry name" value="BIFUNCTIONAL POLYNUCLEOTIDE PHOSPHATASE_KINASE"/>
    <property type="match status" value="1"/>
</dbReference>
<dbReference type="GO" id="GO:0006281">
    <property type="term" value="P:DNA repair"/>
    <property type="evidence" value="ECO:0007669"/>
    <property type="project" value="TreeGrafter"/>
</dbReference>
<dbReference type="GO" id="GO:0046404">
    <property type="term" value="F:ATP-dependent polydeoxyribonucleotide 5'-hydroxyl-kinase activity"/>
    <property type="evidence" value="ECO:0007669"/>
    <property type="project" value="TreeGrafter"/>
</dbReference>
<dbReference type="GO" id="GO:0046403">
    <property type="term" value="F:polynucleotide 3'-phosphatase activity"/>
    <property type="evidence" value="ECO:0007669"/>
    <property type="project" value="TreeGrafter"/>
</dbReference>
<organism evidence="1 2">
    <name type="scientific">Plasmodium ovale curtisi</name>
    <dbReference type="NCBI Taxonomy" id="864141"/>
    <lineage>
        <taxon>Eukaryota</taxon>
        <taxon>Sar</taxon>
        <taxon>Alveolata</taxon>
        <taxon>Apicomplexa</taxon>
        <taxon>Aconoidasida</taxon>
        <taxon>Haemosporida</taxon>
        <taxon>Plasmodiidae</taxon>
        <taxon>Plasmodium</taxon>
        <taxon>Plasmodium (Plasmodium)</taxon>
    </lineage>
</organism>
<protein>
    <submittedName>
        <fullName evidence="1">Phosphatase, putative</fullName>
    </submittedName>
</protein>